<evidence type="ECO:0000256" key="9">
    <source>
        <dbReference type="ARBA" id="ARBA00023004"/>
    </source>
</evidence>
<evidence type="ECO:0000256" key="11">
    <source>
        <dbReference type="ARBA" id="ARBA00023136"/>
    </source>
</evidence>
<feature type="transmembrane region" description="Helical" evidence="12">
    <location>
        <begin position="233"/>
        <end position="252"/>
    </location>
</feature>
<evidence type="ECO:0000256" key="10">
    <source>
        <dbReference type="ARBA" id="ARBA00023033"/>
    </source>
</evidence>
<comment type="similarity">
    <text evidence="2">Belongs to the fatty acid desaturase type 1 family. AlkB subfamily.</text>
</comment>
<evidence type="ECO:0000256" key="8">
    <source>
        <dbReference type="ARBA" id="ARBA00023002"/>
    </source>
</evidence>
<sequence length="400" mass="45241">MISSLPNNDSGGSGETRYRDMKRYAWPIGVLWPMLPAIGIAAAQLTGKAAFYWLAPFLTFVVIPLLDMVIGSSQKNPPESAIKALEDDNYYRNLTFVTVPVHYLSMITGAWAVGTLDLTGLNYAGICISVGLANGLAIVTSHELGHKKDALERWMSKICLAVTAYGQYMIDHNRGHHRDVATPEDSSSARMGEGIYFFALRELPYTGFIRPWRLEKERLARSGKGPWTLENEFLQPALISLVFYGALIVWLGSSIIPYLLATAFGGYWFLVIADYIEHYGLLRQKLPDGRYERVRPEHSWNTDHIASNVIYFHVQRHSDHHAFPTRSYQALRSYSDVPTMPSGYPGMIWLCHIPPLFRAVMDPLLLKQYDGDLTKINIDPGKRSKLFRRYANQLAQPVRD</sequence>
<keyword evidence="5 12" id="KW-0812">Transmembrane</keyword>
<organism evidence="14 15">
    <name type="scientific">Methylibium petroleiphilum (strain ATCC BAA-1232 / LMG 22953 / PM1)</name>
    <dbReference type="NCBI Taxonomy" id="420662"/>
    <lineage>
        <taxon>Bacteria</taxon>
        <taxon>Pseudomonadati</taxon>
        <taxon>Pseudomonadota</taxon>
        <taxon>Betaproteobacteria</taxon>
        <taxon>Burkholderiales</taxon>
        <taxon>Sphaerotilaceae</taxon>
        <taxon>Methylibium</taxon>
    </lineage>
</organism>
<keyword evidence="8 14" id="KW-0560">Oxidoreductase</keyword>
<evidence type="ECO:0000256" key="7">
    <source>
        <dbReference type="ARBA" id="ARBA00022989"/>
    </source>
</evidence>
<dbReference type="InterPro" id="IPR033885">
    <property type="entry name" value="AlkB/XylM"/>
</dbReference>
<gene>
    <name evidence="14" type="primary">alkB</name>
    <name evidence="14" type="ordered locus">Mpe_B0606</name>
</gene>
<dbReference type="EC" id="1.14.15.3" evidence="14"/>
<evidence type="ECO:0000256" key="6">
    <source>
        <dbReference type="ARBA" id="ARBA00022723"/>
    </source>
</evidence>
<dbReference type="GO" id="GO:0046872">
    <property type="term" value="F:metal ion binding"/>
    <property type="evidence" value="ECO:0007669"/>
    <property type="project" value="UniProtKB-KW"/>
</dbReference>
<dbReference type="BioCyc" id="MetaCyc:MONOMER-19839"/>
<protein>
    <submittedName>
        <fullName evidence="14">Alkane 1-monooxygenase</fullName>
        <ecNumber evidence="14">1.14.15.3</ecNumber>
    </submittedName>
</protein>
<keyword evidence="9" id="KW-0408">Iron</keyword>
<feature type="transmembrane region" description="Helical" evidence="12">
    <location>
        <begin position="51"/>
        <end position="70"/>
    </location>
</feature>
<evidence type="ECO:0000313" key="15">
    <source>
        <dbReference type="Proteomes" id="UP000000366"/>
    </source>
</evidence>
<dbReference type="CDD" id="cd03512">
    <property type="entry name" value="Alkane-hydroxylase"/>
    <property type="match status" value="1"/>
</dbReference>
<evidence type="ECO:0000259" key="13">
    <source>
        <dbReference type="Pfam" id="PF00487"/>
    </source>
</evidence>
<name>A2SP81_METPP</name>
<feature type="transmembrane region" description="Helical" evidence="12">
    <location>
        <begin position="120"/>
        <end position="139"/>
    </location>
</feature>
<evidence type="ECO:0000256" key="3">
    <source>
        <dbReference type="ARBA" id="ARBA00022475"/>
    </source>
</evidence>
<evidence type="ECO:0000256" key="2">
    <source>
        <dbReference type="ARBA" id="ARBA00010823"/>
    </source>
</evidence>
<evidence type="ECO:0000256" key="12">
    <source>
        <dbReference type="SAM" id="Phobius"/>
    </source>
</evidence>
<dbReference type="InterPro" id="IPR005804">
    <property type="entry name" value="FA_desaturase_dom"/>
</dbReference>
<dbReference type="AlphaFoldDB" id="A2SP81"/>
<reference evidence="14 15" key="1">
    <citation type="journal article" date="2007" name="J. Bacteriol.">
        <title>Whole-genome analysis of the methyl tert-butyl ether-degrading beta-proteobacterium Methylibium petroleiphilum PM1.</title>
        <authorList>
            <person name="Kane S.R."/>
            <person name="Chakicherla A.Y."/>
            <person name="Chain P.S.G."/>
            <person name="Schmidt R."/>
            <person name="Shin M.W."/>
            <person name="Legler T.C."/>
            <person name="Scow K.M."/>
            <person name="Larimer F.W."/>
            <person name="Lucas S.M."/>
            <person name="Richardson P.M."/>
            <person name="Hristova K.R."/>
        </authorList>
    </citation>
    <scope>NUCLEOTIDE SEQUENCE [LARGE SCALE GENOMIC DNA]</scope>
    <source>
        <strain evidence="15">ATCC BAA-1232 / LMG 22953 / PM1</strain>
        <plasmid evidence="14 15">RPME01</plasmid>
    </source>
</reference>
<dbReference type="GO" id="GO:0005886">
    <property type="term" value="C:plasma membrane"/>
    <property type="evidence" value="ECO:0007669"/>
    <property type="project" value="UniProtKB-SubCell"/>
</dbReference>
<keyword evidence="10 14" id="KW-0503">Monooxygenase</keyword>
<evidence type="ECO:0000256" key="5">
    <source>
        <dbReference type="ARBA" id="ARBA00022692"/>
    </source>
</evidence>
<keyword evidence="3" id="KW-1003">Cell membrane</keyword>
<dbReference type="GO" id="GO:0006629">
    <property type="term" value="P:lipid metabolic process"/>
    <property type="evidence" value="ECO:0007669"/>
    <property type="project" value="InterPro"/>
</dbReference>
<keyword evidence="11 12" id="KW-0472">Membrane</keyword>
<dbReference type="KEGG" id="mpt:Mpe_B0606"/>
<comment type="subcellular location">
    <subcellularLocation>
        <location evidence="1">Cell inner membrane</location>
        <topology evidence="1">Multi-pass membrane protein</topology>
    </subcellularLocation>
</comment>
<geneLocation type="plasmid" evidence="14 15">
    <name>RPME01</name>
</geneLocation>
<keyword evidence="6" id="KW-0479">Metal-binding</keyword>
<dbReference type="RefSeq" id="WP_011831915.1">
    <property type="nucleotide sequence ID" value="NC_008826.1"/>
</dbReference>
<keyword evidence="15" id="KW-1185">Reference proteome</keyword>
<keyword evidence="4" id="KW-0997">Cell inner membrane</keyword>
<evidence type="ECO:0000256" key="4">
    <source>
        <dbReference type="ARBA" id="ARBA00022519"/>
    </source>
</evidence>
<accession>A2SP81</accession>
<dbReference type="Pfam" id="PF00487">
    <property type="entry name" value="FA_desaturase"/>
    <property type="match status" value="1"/>
</dbReference>
<dbReference type="HOGENOM" id="CLU_044462_1_0_4"/>
<evidence type="ECO:0000256" key="1">
    <source>
        <dbReference type="ARBA" id="ARBA00004429"/>
    </source>
</evidence>
<keyword evidence="7 12" id="KW-1133">Transmembrane helix</keyword>
<feature type="domain" description="Fatty acid desaturase" evidence="13">
    <location>
        <begin position="126"/>
        <end position="347"/>
    </location>
</feature>
<proteinExistence type="inferred from homology"/>
<feature type="transmembrane region" description="Helical" evidence="12">
    <location>
        <begin position="90"/>
        <end position="114"/>
    </location>
</feature>
<dbReference type="GO" id="GO:0004497">
    <property type="term" value="F:monooxygenase activity"/>
    <property type="evidence" value="ECO:0007669"/>
    <property type="project" value="UniProtKB-KW"/>
</dbReference>
<dbReference type="eggNOG" id="COG3239">
    <property type="taxonomic scope" value="Bacteria"/>
</dbReference>
<evidence type="ECO:0000313" key="14">
    <source>
        <dbReference type="EMBL" id="ABM97370.1"/>
    </source>
</evidence>
<dbReference type="EMBL" id="CP000556">
    <property type="protein sequence ID" value="ABM97370.1"/>
    <property type="molecule type" value="Genomic_DNA"/>
</dbReference>
<dbReference type="PANTHER" id="PTHR38674:SF1">
    <property type="entry name" value="ALKANE 1-MONOOXYGENASE 1"/>
    <property type="match status" value="1"/>
</dbReference>
<dbReference type="PANTHER" id="PTHR38674">
    <property type="entry name" value="ALKANE 1-MONOOXYGENASE 1"/>
    <property type="match status" value="1"/>
</dbReference>
<keyword evidence="14" id="KW-0614">Plasmid</keyword>
<dbReference type="Proteomes" id="UP000000366">
    <property type="component" value="Plasmid RPME01"/>
</dbReference>
<feature type="transmembrane region" description="Helical" evidence="12">
    <location>
        <begin position="24"/>
        <end position="45"/>
    </location>
</feature>